<comment type="similarity">
    <text evidence="1 4">Belongs to the SIS family. GutQ/KpsF subfamily.</text>
</comment>
<dbReference type="Pfam" id="PF01380">
    <property type="entry name" value="SIS"/>
    <property type="match status" value="1"/>
</dbReference>
<dbReference type="PATRIC" id="fig|1458461.3.peg.1734"/>
<dbReference type="GO" id="GO:0019146">
    <property type="term" value="F:arabinose-5-phosphate isomerase activity"/>
    <property type="evidence" value="ECO:0007669"/>
    <property type="project" value="UniProtKB-EC"/>
</dbReference>
<accession>X5MM00</accession>
<dbReference type="STRING" id="1458461.BN1012_Phect1731"/>
<organism evidence="11 12">
    <name type="scientific">Candidatus Phaeomarinibacter ectocarpi</name>
    <dbReference type="NCBI Taxonomy" id="1458461"/>
    <lineage>
        <taxon>Bacteria</taxon>
        <taxon>Pseudomonadati</taxon>
        <taxon>Pseudomonadota</taxon>
        <taxon>Alphaproteobacteria</taxon>
        <taxon>Hyphomicrobiales</taxon>
        <taxon>Parvibaculaceae</taxon>
        <taxon>Candidatus Phaeomarinibacter</taxon>
    </lineage>
</organism>
<dbReference type="PANTHER" id="PTHR42745:SF1">
    <property type="entry name" value="ARABINOSE 5-PHOSPHATE ISOMERASE KDSD"/>
    <property type="match status" value="1"/>
</dbReference>
<feature type="domain" description="CBS" evidence="9">
    <location>
        <begin position="223"/>
        <end position="281"/>
    </location>
</feature>
<protein>
    <submittedName>
        <fullName evidence="11">Arabinose 5-phosphate isomerase</fullName>
        <ecNumber evidence="11">5.3.1.13</ecNumber>
    </submittedName>
</protein>
<dbReference type="OrthoDB" id="9762536at2"/>
<dbReference type="EMBL" id="HG966617">
    <property type="protein sequence ID" value="CDO59945.1"/>
    <property type="molecule type" value="Genomic_DNA"/>
</dbReference>
<evidence type="ECO:0000259" key="10">
    <source>
        <dbReference type="PROSITE" id="PS51464"/>
    </source>
</evidence>
<dbReference type="GO" id="GO:0046872">
    <property type="term" value="F:metal ion binding"/>
    <property type="evidence" value="ECO:0007669"/>
    <property type="project" value="UniProtKB-KW"/>
</dbReference>
<evidence type="ECO:0000259" key="9">
    <source>
        <dbReference type="PROSITE" id="PS51371"/>
    </source>
</evidence>
<keyword evidence="2" id="KW-0677">Repeat</keyword>
<dbReference type="PANTHER" id="PTHR42745">
    <property type="match status" value="1"/>
</dbReference>
<evidence type="ECO:0000256" key="2">
    <source>
        <dbReference type="ARBA" id="ARBA00022737"/>
    </source>
</evidence>
<dbReference type="Proteomes" id="UP000032160">
    <property type="component" value="Chromosome I"/>
</dbReference>
<feature type="site" description="Catalytically relevant" evidence="6">
    <location>
        <position position="207"/>
    </location>
</feature>
<gene>
    <name evidence="11" type="ORF">BN1012_Phect1731</name>
</gene>
<feature type="region of interest" description="Disordered" evidence="8">
    <location>
        <begin position="1"/>
        <end position="28"/>
    </location>
</feature>
<feature type="binding site" evidence="5">
    <location>
        <position position="96"/>
    </location>
    <ligand>
        <name>Zn(2+)</name>
        <dbReference type="ChEBI" id="CHEBI:29105"/>
    </ligand>
</feature>
<reference evidence="11 12" key="1">
    <citation type="journal article" date="2014" name="Front. Genet.">
        <title>Genome and metabolic network of "Candidatus Phaeomarinobacter ectocarpi" Ec32, a new candidate genus of Alphaproteobacteria frequently associated with brown algae.</title>
        <authorList>
            <person name="Dittami S.M."/>
            <person name="Barbeyron T."/>
            <person name="Boyen C."/>
            <person name="Cambefort J."/>
            <person name="Collet G."/>
            <person name="Delage L."/>
            <person name="Gobet A."/>
            <person name="Groisillier A."/>
            <person name="Leblanc C."/>
            <person name="Michel G."/>
            <person name="Scornet D."/>
            <person name="Siegel A."/>
            <person name="Tapia J.E."/>
            <person name="Tonon T."/>
        </authorList>
    </citation>
    <scope>NUCLEOTIDE SEQUENCE [LARGE SCALE GENOMIC DNA]</scope>
    <source>
        <strain evidence="11 12">Ec32</strain>
    </source>
</reference>
<dbReference type="InterPro" id="IPR046342">
    <property type="entry name" value="CBS_dom_sf"/>
</dbReference>
<feature type="domain" description="SIS" evidence="10">
    <location>
        <begin position="55"/>
        <end position="198"/>
    </location>
</feature>
<keyword evidence="11" id="KW-0413">Isomerase</keyword>
<dbReference type="GO" id="GO:0005975">
    <property type="term" value="P:carbohydrate metabolic process"/>
    <property type="evidence" value="ECO:0007669"/>
    <property type="project" value="InterPro"/>
</dbReference>
<dbReference type="InterPro" id="IPR035474">
    <property type="entry name" value="SIS_Kpsf"/>
</dbReference>
<dbReference type="AlphaFoldDB" id="X5MM00"/>
<dbReference type="CDD" id="cd05014">
    <property type="entry name" value="SIS_Kpsf"/>
    <property type="match status" value="1"/>
</dbReference>
<dbReference type="EC" id="5.3.1.13" evidence="11"/>
<keyword evidence="5" id="KW-0479">Metal-binding</keyword>
<dbReference type="GO" id="GO:0097367">
    <property type="term" value="F:carbohydrate derivative binding"/>
    <property type="evidence" value="ECO:0007669"/>
    <property type="project" value="InterPro"/>
</dbReference>
<evidence type="ECO:0000256" key="8">
    <source>
        <dbReference type="SAM" id="MobiDB-lite"/>
    </source>
</evidence>
<keyword evidence="5" id="KW-0862">Zinc</keyword>
<dbReference type="KEGG" id="pect:BN1012_Phect1731"/>
<dbReference type="InterPro" id="IPR004800">
    <property type="entry name" value="KdsD/KpsF-type"/>
</dbReference>
<keyword evidence="12" id="KW-1185">Reference proteome</keyword>
<dbReference type="CDD" id="cd04604">
    <property type="entry name" value="CBS_pair_SIS_assoc"/>
    <property type="match status" value="1"/>
</dbReference>
<dbReference type="FunFam" id="3.40.50.10490:FF:000011">
    <property type="entry name" value="Arabinose 5-phosphate isomerase"/>
    <property type="match status" value="1"/>
</dbReference>
<feature type="domain" description="CBS" evidence="9">
    <location>
        <begin position="288"/>
        <end position="346"/>
    </location>
</feature>
<dbReference type="InterPro" id="IPR050986">
    <property type="entry name" value="GutQ/KpsF_isomerases"/>
</dbReference>
<dbReference type="HOGENOM" id="CLU_040681_13_1_5"/>
<dbReference type="SUPFAM" id="SSF53697">
    <property type="entry name" value="SIS domain"/>
    <property type="match status" value="1"/>
</dbReference>
<dbReference type="InterPro" id="IPR001347">
    <property type="entry name" value="SIS_dom"/>
</dbReference>
<dbReference type="GO" id="GO:1901135">
    <property type="term" value="P:carbohydrate derivative metabolic process"/>
    <property type="evidence" value="ECO:0007669"/>
    <property type="project" value="InterPro"/>
</dbReference>
<sequence length="346" mass="36211">MAKTQIPASATESADPDSASEPGPEDREAAGRVLTLASDALAKLRDTLDGRFSQAVDAMQATQGRVIVSGMGKSGHVARKIAATLASTGTPAHYVHPGEASHGDLGMVTRGDCLLVLSNSGENQELGDIIAHGKRINTPLIAITSKADSTLARAATVLLHLPEAEEACPMGMAPTTSSTMMIALGDALAVALMERRGFTKDKYRELHPGGRLGQMLVRVSDIMHPVERVPMVKRDTKVPQAVAQITASGFGCTGVGDIAGRLIGVITDGDLRRHLGADLVSRDATEVMTPSPRTIAKDALAGEAIAQMNEVDPPVMVLFVVDTASNDPQAPVGILHMHDLLRAGFA</sequence>
<dbReference type="InterPro" id="IPR000644">
    <property type="entry name" value="CBS_dom"/>
</dbReference>
<evidence type="ECO:0000256" key="6">
    <source>
        <dbReference type="PIRSR" id="PIRSR004692-3"/>
    </source>
</evidence>
<dbReference type="PROSITE" id="PS51464">
    <property type="entry name" value="SIS"/>
    <property type="match status" value="1"/>
</dbReference>
<evidence type="ECO:0000256" key="5">
    <source>
        <dbReference type="PIRSR" id="PIRSR004692-2"/>
    </source>
</evidence>
<evidence type="ECO:0000313" key="12">
    <source>
        <dbReference type="Proteomes" id="UP000032160"/>
    </source>
</evidence>
<evidence type="ECO:0000256" key="1">
    <source>
        <dbReference type="ARBA" id="ARBA00008165"/>
    </source>
</evidence>
<evidence type="ECO:0000313" key="11">
    <source>
        <dbReference type="EMBL" id="CDO59945.1"/>
    </source>
</evidence>
<keyword evidence="3 7" id="KW-0129">CBS domain</keyword>
<name>X5MM00_9HYPH</name>
<dbReference type="NCBIfam" id="TIGR00393">
    <property type="entry name" value="kpsF"/>
    <property type="match status" value="1"/>
</dbReference>
<dbReference type="Gene3D" id="3.40.50.10490">
    <property type="entry name" value="Glucose-6-phosphate isomerase like protein, domain 1"/>
    <property type="match status" value="1"/>
</dbReference>
<evidence type="ECO:0000256" key="7">
    <source>
        <dbReference type="PROSITE-ProRule" id="PRU00703"/>
    </source>
</evidence>
<dbReference type="PROSITE" id="PS51371">
    <property type="entry name" value="CBS"/>
    <property type="match status" value="2"/>
</dbReference>
<dbReference type="Gene3D" id="3.10.580.10">
    <property type="entry name" value="CBS-domain"/>
    <property type="match status" value="1"/>
</dbReference>
<feature type="site" description="Catalytically relevant" evidence="6">
    <location>
        <position position="166"/>
    </location>
</feature>
<evidence type="ECO:0000256" key="3">
    <source>
        <dbReference type="ARBA" id="ARBA00023122"/>
    </source>
</evidence>
<proteinExistence type="inferred from homology"/>
<evidence type="ECO:0000256" key="4">
    <source>
        <dbReference type="PIRNR" id="PIRNR004692"/>
    </source>
</evidence>
<feature type="site" description="Catalytically relevant" evidence="6">
    <location>
        <position position="73"/>
    </location>
</feature>
<dbReference type="InterPro" id="IPR046348">
    <property type="entry name" value="SIS_dom_sf"/>
</dbReference>
<feature type="compositionally biased region" description="Polar residues" evidence="8">
    <location>
        <begin position="1"/>
        <end position="12"/>
    </location>
</feature>
<dbReference type="RefSeq" id="WP_081826132.1">
    <property type="nucleotide sequence ID" value="NZ_HG966617.1"/>
</dbReference>
<dbReference type="Pfam" id="PF00571">
    <property type="entry name" value="CBS"/>
    <property type="match status" value="2"/>
</dbReference>
<feature type="site" description="Catalytically relevant" evidence="6">
    <location>
        <position position="125"/>
    </location>
</feature>
<dbReference type="PIRSF" id="PIRSF004692">
    <property type="entry name" value="KdsD_KpsF"/>
    <property type="match status" value="1"/>
</dbReference>